<sequence>MFQIVGKDVLVKGSSLYSSPTYKLLLLSYQDVCTLVGRLNPDATSLTEISAIYEDEHDGKLRPAGGNCLLGVDYLSVSQL</sequence>
<keyword evidence="2" id="KW-1185">Reference proteome</keyword>
<dbReference type="Proteomes" id="UP001062846">
    <property type="component" value="Chromosome 5"/>
</dbReference>
<comment type="caution">
    <text evidence="1">The sequence shown here is derived from an EMBL/GenBank/DDBJ whole genome shotgun (WGS) entry which is preliminary data.</text>
</comment>
<reference evidence="1" key="1">
    <citation type="submission" date="2022-02" db="EMBL/GenBank/DDBJ databases">
        <title>Plant Genome Project.</title>
        <authorList>
            <person name="Zhang R.-G."/>
        </authorList>
    </citation>
    <scope>NUCLEOTIDE SEQUENCE</scope>
    <source>
        <strain evidence="1">AT1</strain>
    </source>
</reference>
<gene>
    <name evidence="1" type="ORF">RHMOL_Rhmol05G0177700</name>
</gene>
<proteinExistence type="predicted"/>
<evidence type="ECO:0000313" key="2">
    <source>
        <dbReference type="Proteomes" id="UP001062846"/>
    </source>
</evidence>
<name>A0ACC0NRK0_RHOML</name>
<organism evidence="1 2">
    <name type="scientific">Rhododendron molle</name>
    <name type="common">Chinese azalea</name>
    <name type="synonym">Azalea mollis</name>
    <dbReference type="NCBI Taxonomy" id="49168"/>
    <lineage>
        <taxon>Eukaryota</taxon>
        <taxon>Viridiplantae</taxon>
        <taxon>Streptophyta</taxon>
        <taxon>Embryophyta</taxon>
        <taxon>Tracheophyta</taxon>
        <taxon>Spermatophyta</taxon>
        <taxon>Magnoliopsida</taxon>
        <taxon>eudicotyledons</taxon>
        <taxon>Gunneridae</taxon>
        <taxon>Pentapetalae</taxon>
        <taxon>asterids</taxon>
        <taxon>Ericales</taxon>
        <taxon>Ericaceae</taxon>
        <taxon>Ericoideae</taxon>
        <taxon>Rhodoreae</taxon>
        <taxon>Rhododendron</taxon>
    </lineage>
</organism>
<accession>A0ACC0NRK0</accession>
<dbReference type="EMBL" id="CM046392">
    <property type="protein sequence ID" value="KAI8555499.1"/>
    <property type="molecule type" value="Genomic_DNA"/>
</dbReference>
<evidence type="ECO:0000313" key="1">
    <source>
        <dbReference type="EMBL" id="KAI8555499.1"/>
    </source>
</evidence>
<protein>
    <submittedName>
        <fullName evidence="1">Uncharacterized protein</fullName>
    </submittedName>
</protein>